<gene>
    <name evidence="1" type="ORF">LIER_23675</name>
</gene>
<sequence length="117" mass="12652">MKKGAPFTWDEAGSATFQDIKSYLTSPSVLAAPRQGKPLILYIAAQENDEGSFGKLDLKSKSNQVRNVQASAIKSVGQMVSATATVRDYIRITESSERTNAHRLPGRSSPPCRVGIV</sequence>
<keyword evidence="2" id="KW-1185">Reference proteome</keyword>
<dbReference type="AlphaFoldDB" id="A0AAV3QZV8"/>
<proteinExistence type="predicted"/>
<dbReference type="SUPFAM" id="SSF56672">
    <property type="entry name" value="DNA/RNA polymerases"/>
    <property type="match status" value="1"/>
</dbReference>
<evidence type="ECO:0000313" key="2">
    <source>
        <dbReference type="Proteomes" id="UP001454036"/>
    </source>
</evidence>
<dbReference type="EMBL" id="BAABME010006719">
    <property type="protein sequence ID" value="GAA0169125.1"/>
    <property type="molecule type" value="Genomic_DNA"/>
</dbReference>
<dbReference type="InterPro" id="IPR043502">
    <property type="entry name" value="DNA/RNA_pol_sf"/>
</dbReference>
<organism evidence="1 2">
    <name type="scientific">Lithospermum erythrorhizon</name>
    <name type="common">Purple gromwell</name>
    <name type="synonym">Lithospermum officinale var. erythrorhizon</name>
    <dbReference type="NCBI Taxonomy" id="34254"/>
    <lineage>
        <taxon>Eukaryota</taxon>
        <taxon>Viridiplantae</taxon>
        <taxon>Streptophyta</taxon>
        <taxon>Embryophyta</taxon>
        <taxon>Tracheophyta</taxon>
        <taxon>Spermatophyta</taxon>
        <taxon>Magnoliopsida</taxon>
        <taxon>eudicotyledons</taxon>
        <taxon>Gunneridae</taxon>
        <taxon>Pentapetalae</taxon>
        <taxon>asterids</taxon>
        <taxon>lamiids</taxon>
        <taxon>Boraginales</taxon>
        <taxon>Boraginaceae</taxon>
        <taxon>Boraginoideae</taxon>
        <taxon>Lithospermeae</taxon>
        <taxon>Lithospermum</taxon>
    </lineage>
</organism>
<comment type="caution">
    <text evidence="1">The sequence shown here is derived from an EMBL/GenBank/DDBJ whole genome shotgun (WGS) entry which is preliminary data.</text>
</comment>
<dbReference type="Proteomes" id="UP001454036">
    <property type="component" value="Unassembled WGS sequence"/>
</dbReference>
<protein>
    <submittedName>
        <fullName evidence="1">Uncharacterized protein</fullName>
    </submittedName>
</protein>
<name>A0AAV3QZV8_LITER</name>
<accession>A0AAV3QZV8</accession>
<reference evidence="1 2" key="1">
    <citation type="submission" date="2024-01" db="EMBL/GenBank/DDBJ databases">
        <title>The complete chloroplast genome sequence of Lithospermum erythrorhizon: insights into the phylogenetic relationship among Boraginaceae species and the maternal lineages of purple gromwells.</title>
        <authorList>
            <person name="Okada T."/>
            <person name="Watanabe K."/>
        </authorList>
    </citation>
    <scope>NUCLEOTIDE SEQUENCE [LARGE SCALE GENOMIC DNA]</scope>
</reference>
<evidence type="ECO:0000313" key="1">
    <source>
        <dbReference type="EMBL" id="GAA0169125.1"/>
    </source>
</evidence>